<evidence type="ECO:0000313" key="8">
    <source>
        <dbReference type="Proteomes" id="UP001201161"/>
    </source>
</evidence>
<dbReference type="Proteomes" id="UP001201161">
    <property type="component" value="Unassembled WGS sequence"/>
</dbReference>
<keyword evidence="8" id="KW-1185">Reference proteome</keyword>
<dbReference type="SUPFAM" id="SSF53335">
    <property type="entry name" value="S-adenosyl-L-methionine-dependent methyltransferases"/>
    <property type="match status" value="1"/>
</dbReference>
<accession>A0ABS9HE90</accession>
<keyword evidence="5" id="KW-0443">Lipid metabolism</keyword>
<dbReference type="Gene3D" id="3.40.50.150">
    <property type="entry name" value="Vaccinia Virus protein VP39"/>
    <property type="match status" value="1"/>
</dbReference>
<evidence type="ECO:0000256" key="5">
    <source>
        <dbReference type="ARBA" id="ARBA00023098"/>
    </source>
</evidence>
<dbReference type="InterPro" id="IPR050723">
    <property type="entry name" value="CFA/CMAS"/>
</dbReference>
<dbReference type="PIRSF" id="PIRSF003085">
    <property type="entry name" value="CMAS"/>
    <property type="match status" value="1"/>
</dbReference>
<sequence>MTQTAPRPTSTGTSGSTSEGVAARLAEAVRPFIGGDLPVRLEAWDGSVAGPEGAPLVVLRSPDALRRLLWHPGELGAAQAYVTGELDVPEQDGWTLESALTHAFAVGAERGLSGVRLSPRAMVDAIRTAAGLGALGRPPAPPASQARIKGRLHSLARDRSSISHHYDLSNEFYSLILEPQMAYSCGYHATPDVPLEEAQRAKLDLVCTKLGLQPGMRMLDVGCGWGSLSLHAAEHFGAQVTGVTIAAEQKKFIDARIAERGLQDRVEIRLQDYREVPERDHFDAVGSLEMGEHVGATNYATYVEVLRRAVRPGGRVLVQQMSRQGAGGGKHPGGGPFIESFIAPDMTMRPVGETVGLIEAGGLEVRDVHALREHYVLTVAGWMENFETNIDRIRDLVGEEVVRVWRLYLVGGALAFRDGRMGVDQILAVRPGAAHDLPAVRTW</sequence>
<feature type="region of interest" description="Disordered" evidence="6">
    <location>
        <begin position="1"/>
        <end position="20"/>
    </location>
</feature>
<dbReference type="InterPro" id="IPR003333">
    <property type="entry name" value="CMAS"/>
</dbReference>
<dbReference type="EMBL" id="JAKJHZ010000008">
    <property type="protein sequence ID" value="MCF6378658.1"/>
    <property type="molecule type" value="Genomic_DNA"/>
</dbReference>
<organism evidence="7 8">
    <name type="scientific">Nocardioides potassii</name>
    <dbReference type="NCBI Taxonomy" id="2911371"/>
    <lineage>
        <taxon>Bacteria</taxon>
        <taxon>Bacillati</taxon>
        <taxon>Actinomycetota</taxon>
        <taxon>Actinomycetes</taxon>
        <taxon>Propionibacteriales</taxon>
        <taxon>Nocardioidaceae</taxon>
        <taxon>Nocardioides</taxon>
    </lineage>
</organism>
<dbReference type="RefSeq" id="WP_236402730.1">
    <property type="nucleotide sequence ID" value="NZ_JAKJHZ010000008.1"/>
</dbReference>
<evidence type="ECO:0000256" key="1">
    <source>
        <dbReference type="ARBA" id="ARBA00010815"/>
    </source>
</evidence>
<dbReference type="CDD" id="cd02440">
    <property type="entry name" value="AdoMet_MTases"/>
    <property type="match status" value="1"/>
</dbReference>
<reference evidence="7 8" key="1">
    <citation type="submission" date="2022-01" db="EMBL/GenBank/DDBJ databases">
        <title>Nocardioides sp. nov., an actinomycete isolated from mining soil.</title>
        <authorList>
            <person name="Liu L."/>
        </authorList>
    </citation>
    <scope>NUCLEOTIDE SEQUENCE [LARGE SCALE GENOMIC DNA]</scope>
    <source>
        <strain evidence="7 8">KLBMP 9356</strain>
    </source>
</reference>
<comment type="caution">
    <text evidence="7">The sequence shown here is derived from an EMBL/GenBank/DDBJ whole genome shotgun (WGS) entry which is preliminary data.</text>
</comment>
<name>A0ABS9HE90_9ACTN</name>
<dbReference type="PANTHER" id="PTHR43667">
    <property type="entry name" value="CYCLOPROPANE-FATTY-ACYL-PHOSPHOLIPID SYNTHASE"/>
    <property type="match status" value="1"/>
</dbReference>
<dbReference type="InterPro" id="IPR029063">
    <property type="entry name" value="SAM-dependent_MTases_sf"/>
</dbReference>
<keyword evidence="2" id="KW-0489">Methyltransferase</keyword>
<evidence type="ECO:0000256" key="2">
    <source>
        <dbReference type="ARBA" id="ARBA00022603"/>
    </source>
</evidence>
<evidence type="ECO:0000313" key="7">
    <source>
        <dbReference type="EMBL" id="MCF6378658.1"/>
    </source>
</evidence>
<gene>
    <name evidence="7" type="ORF">L2K70_13680</name>
</gene>
<evidence type="ECO:0000256" key="4">
    <source>
        <dbReference type="ARBA" id="ARBA00022691"/>
    </source>
</evidence>
<keyword evidence="4" id="KW-0949">S-adenosyl-L-methionine</keyword>
<dbReference type="Pfam" id="PF02353">
    <property type="entry name" value="CMAS"/>
    <property type="match status" value="1"/>
</dbReference>
<protein>
    <submittedName>
        <fullName evidence="7">Cyclopropane-fatty-acyl-phospholipid synthase family protein</fullName>
    </submittedName>
</protein>
<keyword evidence="3" id="KW-0808">Transferase</keyword>
<comment type="similarity">
    <text evidence="1">Belongs to the CFA/CMAS family.</text>
</comment>
<feature type="compositionally biased region" description="Low complexity" evidence="6">
    <location>
        <begin position="9"/>
        <end position="18"/>
    </location>
</feature>
<evidence type="ECO:0000256" key="3">
    <source>
        <dbReference type="ARBA" id="ARBA00022679"/>
    </source>
</evidence>
<evidence type="ECO:0000256" key="6">
    <source>
        <dbReference type="SAM" id="MobiDB-lite"/>
    </source>
</evidence>
<proteinExistence type="inferred from homology"/>
<dbReference type="PANTHER" id="PTHR43667:SF1">
    <property type="entry name" value="CYCLOPROPANE-FATTY-ACYL-PHOSPHOLIPID SYNTHASE"/>
    <property type="match status" value="1"/>
</dbReference>